<dbReference type="InterPro" id="IPR016181">
    <property type="entry name" value="Acyl_CoA_acyltransferase"/>
</dbReference>
<sequence>MIFCLADKKDALQIAQIHKNEIDKGFLSSLDIIFLGNFYGALIESKFSFCIVAKEDDRIVGFISGVFDLDKFYRYFLKNYFFQSVVLLCKKVFNISYIKKILETLLYPVKEKNLPPAELLTMAVLKQFQGQGIAGKMFFEFLGEMKKRDIKTFKVLVGEELKSAIAFYEKNGFTFLKNTTIHNRKSSRIYLYDIK</sequence>
<feature type="domain" description="N-acetyltransferase" evidence="1">
    <location>
        <begin position="1"/>
        <end position="195"/>
    </location>
</feature>
<dbReference type="PROSITE" id="PS51186">
    <property type="entry name" value="GNAT"/>
    <property type="match status" value="1"/>
</dbReference>
<dbReference type="EMBL" id="MHPA01000014">
    <property type="protein sequence ID" value="OGZ73384.1"/>
    <property type="molecule type" value="Genomic_DNA"/>
</dbReference>
<dbReference type="InterPro" id="IPR000182">
    <property type="entry name" value="GNAT_dom"/>
</dbReference>
<dbReference type="CDD" id="cd04301">
    <property type="entry name" value="NAT_SF"/>
    <property type="match status" value="1"/>
</dbReference>
<dbReference type="Proteomes" id="UP000176774">
    <property type="component" value="Unassembled WGS sequence"/>
</dbReference>
<dbReference type="GO" id="GO:0016747">
    <property type="term" value="F:acyltransferase activity, transferring groups other than amino-acyl groups"/>
    <property type="evidence" value="ECO:0007669"/>
    <property type="project" value="InterPro"/>
</dbReference>
<reference evidence="2 3" key="1">
    <citation type="journal article" date="2016" name="Nat. Commun.">
        <title>Thousands of microbial genomes shed light on interconnected biogeochemical processes in an aquifer system.</title>
        <authorList>
            <person name="Anantharaman K."/>
            <person name="Brown C.T."/>
            <person name="Hug L.A."/>
            <person name="Sharon I."/>
            <person name="Castelle C.J."/>
            <person name="Probst A.J."/>
            <person name="Thomas B.C."/>
            <person name="Singh A."/>
            <person name="Wilkins M.J."/>
            <person name="Karaoz U."/>
            <person name="Brodie E.L."/>
            <person name="Williams K.H."/>
            <person name="Hubbard S.S."/>
            <person name="Banfield J.F."/>
        </authorList>
    </citation>
    <scope>NUCLEOTIDE SEQUENCE [LARGE SCALE GENOMIC DNA]</scope>
</reference>
<dbReference type="Gene3D" id="3.40.630.30">
    <property type="match status" value="1"/>
</dbReference>
<dbReference type="STRING" id="1802214.A2908_03320"/>
<evidence type="ECO:0000313" key="2">
    <source>
        <dbReference type="EMBL" id="OGZ73384.1"/>
    </source>
</evidence>
<organism evidence="2 3">
    <name type="scientific">Candidatus Staskawiczbacteria bacterium RIFCSPLOWO2_01_FULL_38_12b</name>
    <dbReference type="NCBI Taxonomy" id="1802214"/>
    <lineage>
        <taxon>Bacteria</taxon>
        <taxon>Candidatus Staskawicziibacteriota</taxon>
    </lineage>
</organism>
<evidence type="ECO:0000313" key="3">
    <source>
        <dbReference type="Proteomes" id="UP000176774"/>
    </source>
</evidence>
<proteinExistence type="predicted"/>
<gene>
    <name evidence="2" type="ORF">A2908_03320</name>
</gene>
<comment type="caution">
    <text evidence="2">The sequence shown here is derived from an EMBL/GenBank/DDBJ whole genome shotgun (WGS) entry which is preliminary data.</text>
</comment>
<dbReference type="Pfam" id="PF13508">
    <property type="entry name" value="Acetyltransf_7"/>
    <property type="match status" value="1"/>
</dbReference>
<accession>A0A1G2IFA3</accession>
<dbReference type="SUPFAM" id="SSF55729">
    <property type="entry name" value="Acyl-CoA N-acyltransferases (Nat)"/>
    <property type="match status" value="1"/>
</dbReference>
<dbReference type="AlphaFoldDB" id="A0A1G2IFA3"/>
<name>A0A1G2IFA3_9BACT</name>
<protein>
    <recommendedName>
        <fullName evidence="1">N-acetyltransferase domain-containing protein</fullName>
    </recommendedName>
</protein>
<evidence type="ECO:0000259" key="1">
    <source>
        <dbReference type="PROSITE" id="PS51186"/>
    </source>
</evidence>